<dbReference type="PANTHER" id="PTHR30203">
    <property type="entry name" value="OUTER MEMBRANE CATION EFFLUX PROTEIN"/>
    <property type="match status" value="1"/>
</dbReference>
<keyword evidence="4" id="KW-1185">Reference proteome</keyword>
<dbReference type="Gene3D" id="2.20.200.10">
    <property type="entry name" value="Outer membrane efflux proteins (OEP)"/>
    <property type="match status" value="1"/>
</dbReference>
<dbReference type="PROSITE" id="PS51257">
    <property type="entry name" value="PROKAR_LIPOPROTEIN"/>
    <property type="match status" value="1"/>
</dbReference>
<dbReference type="InterPro" id="IPR003423">
    <property type="entry name" value="OMP_efflux"/>
</dbReference>
<dbReference type="Pfam" id="PF02321">
    <property type="entry name" value="OEP"/>
    <property type="match status" value="2"/>
</dbReference>
<dbReference type="InterPro" id="IPR010131">
    <property type="entry name" value="MdtP/NodT-like"/>
</dbReference>
<dbReference type="GO" id="GO:0005886">
    <property type="term" value="C:plasma membrane"/>
    <property type="evidence" value="ECO:0007669"/>
    <property type="project" value="UniProtKB-SubCell"/>
</dbReference>
<gene>
    <name evidence="3" type="ORF">GON01_03715</name>
</gene>
<dbReference type="RefSeq" id="WP_157026037.1">
    <property type="nucleotide sequence ID" value="NZ_WQMS01000006.1"/>
</dbReference>
<evidence type="ECO:0000313" key="3">
    <source>
        <dbReference type="EMBL" id="MVO77046.1"/>
    </source>
</evidence>
<name>A0A6I4IY73_9SPHN</name>
<protein>
    <submittedName>
        <fullName evidence="3">Efflux transporter outer membrane subunit</fullName>
    </submittedName>
</protein>
<keyword evidence="2" id="KW-0472">Membrane</keyword>
<comment type="caution">
    <text evidence="3">The sequence shown here is derived from an EMBL/GenBank/DDBJ whole genome shotgun (WGS) entry which is preliminary data.</text>
</comment>
<keyword evidence="2" id="KW-1134">Transmembrane beta strand</keyword>
<accession>A0A6I4IY73</accession>
<sequence length="465" mass="49230">MRFFITASALALGACAAGPNYVAPTPRAAATAPFVTTTPQAASTAPAVEGDWWRLYNDPVLDRLVADALKANTDIRVAVAHLERARASLREVQADRTPQVNVGGSAQYGRLPASQRAPGADRENWVVDAGLNVAYEVDLFGRVSRNVEAARGDVGAAEADTNAVRVAVAAETTRAYADAVSSAERLDVARRIVALLDQSVALMRKREQAGLQTPLDTARIQTLRDQRQADIPPLQAQRQSALFRLATLTGRAPQELPAEVAERTTTLKLDEPIPVGDGAALLARRPDVRAAERRLAAATARIGVATADLYPRITLGGSVGSTGTGFGNVFGANPLTWLLGPLLNWSVNQAPARARIAEAEADSKAALATFDGTLLQALEETETALTVYARALERRTALQAASNAAGVAARITRARQREGQVDSLELLDAERTLADTQANLAAADAAISRAQIDLFRALGGGWQKS</sequence>
<keyword evidence="2" id="KW-0449">Lipoprotein</keyword>
<dbReference type="AlphaFoldDB" id="A0A6I4IY73"/>
<dbReference type="PANTHER" id="PTHR30203:SF21">
    <property type="entry name" value="OUTER MEMBRANE COMPONENT OF MULTIDRUG EFFLUX PUMP-RELATED"/>
    <property type="match status" value="1"/>
</dbReference>
<proteinExistence type="inferred from homology"/>
<keyword evidence="2" id="KW-0732">Signal</keyword>
<feature type="signal peptide" evidence="2">
    <location>
        <begin position="1"/>
        <end position="22"/>
    </location>
</feature>
<keyword evidence="2" id="KW-0564">Palmitate</keyword>
<dbReference type="EMBL" id="WQMS01000006">
    <property type="protein sequence ID" value="MVO77046.1"/>
    <property type="molecule type" value="Genomic_DNA"/>
</dbReference>
<dbReference type="NCBIfam" id="TIGR01845">
    <property type="entry name" value="outer_NodT"/>
    <property type="match status" value="1"/>
</dbReference>
<dbReference type="GO" id="GO:0015562">
    <property type="term" value="F:efflux transmembrane transporter activity"/>
    <property type="evidence" value="ECO:0007669"/>
    <property type="project" value="InterPro"/>
</dbReference>
<evidence type="ECO:0000256" key="2">
    <source>
        <dbReference type="RuleBase" id="RU362097"/>
    </source>
</evidence>
<evidence type="ECO:0000256" key="1">
    <source>
        <dbReference type="ARBA" id="ARBA00007613"/>
    </source>
</evidence>
<keyword evidence="2" id="KW-0812">Transmembrane</keyword>
<dbReference type="Gene3D" id="1.20.1600.10">
    <property type="entry name" value="Outer membrane efflux proteins (OEP)"/>
    <property type="match status" value="1"/>
</dbReference>
<reference evidence="3 4" key="1">
    <citation type="submission" date="2019-12" db="EMBL/GenBank/DDBJ databases">
        <authorList>
            <person name="Huq M.A."/>
        </authorList>
    </citation>
    <scope>NUCLEOTIDE SEQUENCE [LARGE SCALE GENOMIC DNA]</scope>
    <source>
        <strain evidence="3 4">MAH-20</strain>
    </source>
</reference>
<organism evidence="3 4">
    <name type="scientific">Sphingomonas horti</name>
    <dbReference type="NCBI Taxonomy" id="2682842"/>
    <lineage>
        <taxon>Bacteria</taxon>
        <taxon>Pseudomonadati</taxon>
        <taxon>Pseudomonadota</taxon>
        <taxon>Alphaproteobacteria</taxon>
        <taxon>Sphingomonadales</taxon>
        <taxon>Sphingomonadaceae</taxon>
        <taxon>Sphingomonas</taxon>
    </lineage>
</organism>
<dbReference type="SUPFAM" id="SSF56954">
    <property type="entry name" value="Outer membrane efflux proteins (OEP)"/>
    <property type="match status" value="1"/>
</dbReference>
<comment type="subcellular location">
    <subcellularLocation>
        <location evidence="2">Cell membrane</location>
        <topology evidence="2">Lipid-anchor</topology>
    </subcellularLocation>
</comment>
<evidence type="ECO:0000313" key="4">
    <source>
        <dbReference type="Proteomes" id="UP000441389"/>
    </source>
</evidence>
<feature type="chain" id="PRO_5026376587" evidence="2">
    <location>
        <begin position="23"/>
        <end position="465"/>
    </location>
</feature>
<comment type="similarity">
    <text evidence="1 2">Belongs to the outer membrane factor (OMF) (TC 1.B.17) family.</text>
</comment>
<dbReference type="Proteomes" id="UP000441389">
    <property type="component" value="Unassembled WGS sequence"/>
</dbReference>